<proteinExistence type="predicted"/>
<protein>
    <recommendedName>
        <fullName evidence="2">EF-hand domain-containing protein</fullName>
    </recommendedName>
</protein>
<dbReference type="AlphaFoldDB" id="A0A7S3AN50"/>
<accession>A0A7S3AN50</accession>
<dbReference type="InterPro" id="IPR011992">
    <property type="entry name" value="EF-hand-dom_pair"/>
</dbReference>
<sequence>MVEGAAREARVEDREAEEERIHDVFLRYEQDGCGTIAVKHLHPLLIDLSLPLASSQYEQYIAMLMGSQGAHPSGSLVWLDFLSFYRKCLTSEQTRRRFAERMRCGTEQVLLMYEASSGALKIHLVS</sequence>
<evidence type="ECO:0008006" key="2">
    <source>
        <dbReference type="Google" id="ProtNLM"/>
    </source>
</evidence>
<name>A0A7S3AN50_9EUKA</name>
<dbReference type="EMBL" id="HBHX01015404">
    <property type="protein sequence ID" value="CAE0107981.1"/>
    <property type="molecule type" value="Transcribed_RNA"/>
</dbReference>
<organism evidence="1">
    <name type="scientific">Haptolina ericina</name>
    <dbReference type="NCBI Taxonomy" id="156174"/>
    <lineage>
        <taxon>Eukaryota</taxon>
        <taxon>Haptista</taxon>
        <taxon>Haptophyta</taxon>
        <taxon>Prymnesiophyceae</taxon>
        <taxon>Prymnesiales</taxon>
        <taxon>Prymnesiaceae</taxon>
        <taxon>Haptolina</taxon>
    </lineage>
</organism>
<dbReference type="SUPFAM" id="SSF47473">
    <property type="entry name" value="EF-hand"/>
    <property type="match status" value="1"/>
</dbReference>
<reference evidence="1" key="1">
    <citation type="submission" date="2021-01" db="EMBL/GenBank/DDBJ databases">
        <authorList>
            <person name="Corre E."/>
            <person name="Pelletier E."/>
            <person name="Niang G."/>
            <person name="Scheremetjew M."/>
            <person name="Finn R."/>
            <person name="Kale V."/>
            <person name="Holt S."/>
            <person name="Cochrane G."/>
            <person name="Meng A."/>
            <person name="Brown T."/>
            <person name="Cohen L."/>
        </authorList>
    </citation>
    <scope>NUCLEOTIDE SEQUENCE</scope>
    <source>
        <strain evidence="1">CCMP281</strain>
    </source>
</reference>
<evidence type="ECO:0000313" key="1">
    <source>
        <dbReference type="EMBL" id="CAE0107981.1"/>
    </source>
</evidence>
<gene>
    <name evidence="1" type="ORF">HERI1096_LOCUS8640</name>
</gene>